<evidence type="ECO:0000313" key="1">
    <source>
        <dbReference type="EMBL" id="GGG89828.1"/>
    </source>
</evidence>
<sequence length="136" mass="15205">MTSIFKDQLAPSEADFLDIAETAFSSLPEAFRQLCGNVVIQIADFADEETLKALEMENPYELTGLYHGVDLTEKSLMDPAAMPDHVFLYRLPVLLEWCERGDVSLGDLITHVLVHEIGHHFGLSDDDMHAIEDSVD</sequence>
<dbReference type="Gene3D" id="3.30.2010.20">
    <property type="match status" value="1"/>
</dbReference>
<dbReference type="Pfam" id="PF06262">
    <property type="entry name" value="Zincin_1"/>
    <property type="match status" value="1"/>
</dbReference>
<organism evidence="1 2">
    <name type="scientific">Glycocaulis albus</name>
    <dbReference type="NCBI Taxonomy" id="1382801"/>
    <lineage>
        <taxon>Bacteria</taxon>
        <taxon>Pseudomonadati</taxon>
        <taxon>Pseudomonadota</taxon>
        <taxon>Alphaproteobacteria</taxon>
        <taxon>Maricaulales</taxon>
        <taxon>Maricaulaceae</taxon>
        <taxon>Glycocaulis</taxon>
    </lineage>
</organism>
<comment type="caution">
    <text evidence="1">The sequence shown here is derived from an EMBL/GenBank/DDBJ whole genome shotgun (WGS) entry which is preliminary data.</text>
</comment>
<reference evidence="2" key="1">
    <citation type="journal article" date="2019" name="Int. J. Syst. Evol. Microbiol.">
        <title>The Global Catalogue of Microorganisms (GCM) 10K type strain sequencing project: providing services to taxonomists for standard genome sequencing and annotation.</title>
        <authorList>
            <consortium name="The Broad Institute Genomics Platform"/>
            <consortium name="The Broad Institute Genome Sequencing Center for Infectious Disease"/>
            <person name="Wu L."/>
            <person name="Ma J."/>
        </authorList>
    </citation>
    <scope>NUCLEOTIDE SEQUENCE [LARGE SCALE GENOMIC DNA]</scope>
    <source>
        <strain evidence="2">CGMCC 1.12766</strain>
    </source>
</reference>
<protein>
    <recommendedName>
        <fullName evidence="3">Acetylglutamate kinase</fullName>
    </recommendedName>
</protein>
<gene>
    <name evidence="1" type="ORF">GCM10007420_01080</name>
</gene>
<accession>A0ABQ1XG00</accession>
<dbReference type="InterPro" id="IPR010428">
    <property type="entry name" value="Zincin_1"/>
</dbReference>
<evidence type="ECO:0000313" key="2">
    <source>
        <dbReference type="Proteomes" id="UP000648722"/>
    </source>
</evidence>
<evidence type="ECO:0008006" key="3">
    <source>
        <dbReference type="Google" id="ProtNLM"/>
    </source>
</evidence>
<proteinExistence type="predicted"/>
<dbReference type="EMBL" id="BMFS01000001">
    <property type="protein sequence ID" value="GGG89828.1"/>
    <property type="molecule type" value="Genomic_DNA"/>
</dbReference>
<dbReference type="SUPFAM" id="SSF55486">
    <property type="entry name" value="Metalloproteases ('zincins'), catalytic domain"/>
    <property type="match status" value="1"/>
</dbReference>
<dbReference type="Proteomes" id="UP000648722">
    <property type="component" value="Unassembled WGS sequence"/>
</dbReference>
<dbReference type="CDD" id="cd12952">
    <property type="entry name" value="MMP_ACEL2062"/>
    <property type="match status" value="1"/>
</dbReference>
<name>A0ABQ1XG00_9PROT</name>
<dbReference type="RefSeq" id="WP_188450601.1">
    <property type="nucleotide sequence ID" value="NZ_BMFS01000001.1"/>
</dbReference>
<keyword evidence="2" id="KW-1185">Reference proteome</keyword>
<dbReference type="InterPro" id="IPR038555">
    <property type="entry name" value="Zincin_1_sf"/>
</dbReference>